<dbReference type="Proteomes" id="UP000781710">
    <property type="component" value="Unassembled WGS sequence"/>
</dbReference>
<accession>A0ABQ6ZHB6</accession>
<feature type="transmembrane region" description="Helical" evidence="5">
    <location>
        <begin position="336"/>
        <end position="358"/>
    </location>
</feature>
<reference evidence="7 8" key="1">
    <citation type="submission" date="2017-10" db="EMBL/GenBank/DDBJ databases">
        <title>Whole genome sequencing of members of genus Pseudoxanthomonas.</title>
        <authorList>
            <person name="Kumar S."/>
            <person name="Bansal K."/>
            <person name="Kaur A."/>
            <person name="Patil P."/>
            <person name="Sharma S."/>
            <person name="Patil P.B."/>
        </authorList>
    </citation>
    <scope>NUCLEOTIDE SEQUENCE [LARGE SCALE GENOMIC DNA]</scope>
    <source>
        <strain evidence="7 8">DSM 17109</strain>
    </source>
</reference>
<name>A0ABQ6ZHB6_9GAMM</name>
<gene>
    <name evidence="7" type="ORF">CSC78_09465</name>
</gene>
<evidence type="ECO:0000256" key="1">
    <source>
        <dbReference type="ARBA" id="ARBA00004141"/>
    </source>
</evidence>
<comment type="caution">
    <text evidence="7">The sequence shown here is derived from an EMBL/GenBank/DDBJ whole genome shotgun (WGS) entry which is preliminary data.</text>
</comment>
<evidence type="ECO:0000313" key="8">
    <source>
        <dbReference type="Proteomes" id="UP000781710"/>
    </source>
</evidence>
<keyword evidence="4 5" id="KW-0472">Membrane</keyword>
<feature type="domain" description="O-antigen ligase-related" evidence="6">
    <location>
        <begin position="194"/>
        <end position="349"/>
    </location>
</feature>
<feature type="transmembrane region" description="Helical" evidence="5">
    <location>
        <begin position="23"/>
        <end position="41"/>
    </location>
</feature>
<protein>
    <recommendedName>
        <fullName evidence="6">O-antigen ligase-related domain-containing protein</fullName>
    </recommendedName>
</protein>
<keyword evidence="8" id="KW-1185">Reference proteome</keyword>
<evidence type="ECO:0000256" key="5">
    <source>
        <dbReference type="SAM" id="Phobius"/>
    </source>
</evidence>
<evidence type="ECO:0000259" key="6">
    <source>
        <dbReference type="Pfam" id="PF04932"/>
    </source>
</evidence>
<feature type="transmembrane region" description="Helical" evidence="5">
    <location>
        <begin position="234"/>
        <end position="254"/>
    </location>
</feature>
<evidence type="ECO:0000313" key="7">
    <source>
        <dbReference type="EMBL" id="KAF1725215.1"/>
    </source>
</evidence>
<evidence type="ECO:0000256" key="3">
    <source>
        <dbReference type="ARBA" id="ARBA00022989"/>
    </source>
</evidence>
<keyword evidence="3 5" id="KW-1133">Transmembrane helix</keyword>
<dbReference type="EMBL" id="PDWW01000011">
    <property type="protein sequence ID" value="KAF1725215.1"/>
    <property type="molecule type" value="Genomic_DNA"/>
</dbReference>
<feature type="transmembrane region" description="Helical" evidence="5">
    <location>
        <begin position="394"/>
        <end position="412"/>
    </location>
</feature>
<dbReference type="InterPro" id="IPR051533">
    <property type="entry name" value="WaaL-like"/>
</dbReference>
<dbReference type="Pfam" id="PF04932">
    <property type="entry name" value="Wzy_C"/>
    <property type="match status" value="1"/>
</dbReference>
<evidence type="ECO:0000256" key="2">
    <source>
        <dbReference type="ARBA" id="ARBA00022692"/>
    </source>
</evidence>
<feature type="transmembrane region" description="Helical" evidence="5">
    <location>
        <begin position="210"/>
        <end position="227"/>
    </location>
</feature>
<dbReference type="PANTHER" id="PTHR37422:SF23">
    <property type="entry name" value="TEICHURONIC ACID BIOSYNTHESIS PROTEIN TUAE"/>
    <property type="match status" value="1"/>
</dbReference>
<feature type="transmembrane region" description="Helical" evidence="5">
    <location>
        <begin position="76"/>
        <end position="93"/>
    </location>
</feature>
<proteinExistence type="predicted"/>
<sequence>MNVSSRREGSKAMQGRSHRRQDVARVFAWLSGFSAPALLVVPKGLGAFAMLMLVATMLALPDAWRGRDARTPRALHLLLGTASAVLAVAALSMCGSGADLSALDNPSRALLLPWCAWLAWSTCMRATSLWYGALAGLALAFTISMAQASWGVERAGGEANPIVFANAVLALLVVGVFCRPARNGFSMQLLLAALVALAVVAVILSGSRGVLPGLGLVLLMLLAGNEARHRGWRLGATGVALALLLAALWTVPWLSAQFRFDQLHADVAGYAQGQVDQPISARLALWSVAWDAFREAPFTGVGIEAFKSRVDASLYCQGASRHFCGLEHAHNDVAQWAATMGIPGLAVLLALYGVPLAIATRQIRRNRLHAPVGPSWAAGMLVFAYLVSGLTQSMFSHALSTSAYVVLVGLLLGMGMVPRDAAGTAEENGSE</sequence>
<organism evidence="7 8">
    <name type="scientific">Pseudoxanthomonas japonensis</name>
    <dbReference type="NCBI Taxonomy" id="69284"/>
    <lineage>
        <taxon>Bacteria</taxon>
        <taxon>Pseudomonadati</taxon>
        <taxon>Pseudomonadota</taxon>
        <taxon>Gammaproteobacteria</taxon>
        <taxon>Lysobacterales</taxon>
        <taxon>Lysobacteraceae</taxon>
        <taxon>Pseudoxanthomonas</taxon>
    </lineage>
</organism>
<dbReference type="PANTHER" id="PTHR37422">
    <property type="entry name" value="TEICHURONIC ACID BIOSYNTHESIS PROTEIN TUAE"/>
    <property type="match status" value="1"/>
</dbReference>
<evidence type="ECO:0000256" key="4">
    <source>
        <dbReference type="ARBA" id="ARBA00023136"/>
    </source>
</evidence>
<feature type="transmembrane region" description="Helical" evidence="5">
    <location>
        <begin position="370"/>
        <end position="388"/>
    </location>
</feature>
<dbReference type="InterPro" id="IPR007016">
    <property type="entry name" value="O-antigen_ligase-rel_domated"/>
</dbReference>
<feature type="transmembrane region" description="Helical" evidence="5">
    <location>
        <begin position="185"/>
        <end position="204"/>
    </location>
</feature>
<keyword evidence="2 5" id="KW-0812">Transmembrane</keyword>
<feature type="transmembrane region" description="Helical" evidence="5">
    <location>
        <begin position="129"/>
        <end position="150"/>
    </location>
</feature>
<feature type="transmembrane region" description="Helical" evidence="5">
    <location>
        <begin position="162"/>
        <end position="178"/>
    </location>
</feature>
<comment type="subcellular location">
    <subcellularLocation>
        <location evidence="1">Membrane</location>
        <topology evidence="1">Multi-pass membrane protein</topology>
    </subcellularLocation>
</comment>